<name>A0A1T3DA32_9FLAO</name>
<feature type="transmembrane region" description="Helical" evidence="1">
    <location>
        <begin position="72"/>
        <end position="89"/>
    </location>
</feature>
<dbReference type="RefSeq" id="WP_078411154.1">
    <property type="nucleotide sequence ID" value="NZ_CP014339.1"/>
</dbReference>
<evidence type="ECO:0008006" key="5">
    <source>
        <dbReference type="Google" id="ProtNLM"/>
    </source>
</evidence>
<accession>A0A1T3DA32</accession>
<dbReference type="EMBL" id="MAHS01000001">
    <property type="protein sequence ID" value="OPB53266.1"/>
    <property type="molecule type" value="Genomic_DNA"/>
</dbReference>
<feature type="transmembrane region" description="Helical" evidence="1">
    <location>
        <begin position="152"/>
        <end position="169"/>
    </location>
</feature>
<organism evidence="3">
    <name type="scientific">Elizabethkingia anophelis</name>
    <dbReference type="NCBI Taxonomy" id="1117645"/>
    <lineage>
        <taxon>Bacteria</taxon>
        <taxon>Pseudomonadati</taxon>
        <taxon>Bacteroidota</taxon>
        <taxon>Flavobacteriia</taxon>
        <taxon>Flavobacteriales</taxon>
        <taxon>Weeksellaceae</taxon>
        <taxon>Elizabethkingia</taxon>
    </lineage>
</organism>
<protein>
    <recommendedName>
        <fullName evidence="5">DUF308 domain-containing protein</fullName>
    </recommendedName>
</protein>
<reference evidence="2 4" key="1">
    <citation type="submission" date="2016-02" db="EMBL/GenBank/DDBJ databases">
        <authorList>
            <person name="Nicholson A.C."/>
            <person name="Humrighouse B.W."/>
            <person name="Loparev V."/>
            <person name="Emery B."/>
            <person name="Graziano J."/>
            <person name="McQuiston J.R."/>
        </authorList>
    </citation>
    <scope>NUCLEOTIDE SEQUENCE [LARGE SCALE GENOMIC DNA]</scope>
    <source>
        <strain evidence="2 4">E6809</strain>
    </source>
</reference>
<feature type="transmembrane region" description="Helical" evidence="1">
    <location>
        <begin position="95"/>
        <end position="114"/>
    </location>
</feature>
<evidence type="ECO:0000256" key="1">
    <source>
        <dbReference type="SAM" id="Phobius"/>
    </source>
</evidence>
<evidence type="ECO:0000313" key="2">
    <source>
        <dbReference type="EMBL" id="AQX52271.1"/>
    </source>
</evidence>
<feature type="transmembrane region" description="Helical" evidence="1">
    <location>
        <begin position="126"/>
        <end position="146"/>
    </location>
</feature>
<dbReference type="AlphaFoldDB" id="A0A1T3DA32"/>
<reference evidence="3" key="2">
    <citation type="submission" date="2016-06" db="EMBL/GenBank/DDBJ databases">
        <authorList>
            <person name="Nicholson A.C."/>
        </authorList>
    </citation>
    <scope>NUCLEOTIDE SEQUENCE [LARGE SCALE GENOMIC DNA]</scope>
    <source>
        <strain evidence="3">E6809</strain>
    </source>
</reference>
<dbReference type="Proteomes" id="UP000189738">
    <property type="component" value="Chromosome"/>
</dbReference>
<evidence type="ECO:0000313" key="3">
    <source>
        <dbReference type="EMBL" id="OPB53266.1"/>
    </source>
</evidence>
<keyword evidence="1" id="KW-0472">Membrane</keyword>
<dbReference type="EMBL" id="CP014339">
    <property type="protein sequence ID" value="AQX52271.1"/>
    <property type="molecule type" value="Genomic_DNA"/>
</dbReference>
<keyword evidence="1" id="KW-1133">Transmembrane helix</keyword>
<sequence length="204" mass="22415">MPTSFNTHIRSAAKSIYLPFITGGLTLTAGIFILLCNVNYIELCGSLFILSGLSLGIFTIRNYKIVNGWGGYVLFATLIMIAGAYINIYKTSDFFIGWTALLRCGVLFGSALDFKRQGHKAWKNISVTGGIGILFSVILIAGPEALNLPTDFVITFLLLSVGLTSLLIFSELRKVNRLHGVIKTLMKKQDYNYSKSLLSQSSIK</sequence>
<keyword evidence="1" id="KW-0812">Transmembrane</keyword>
<gene>
    <name evidence="2" type="ORF">AYC66_16995</name>
    <name evidence="3" type="ORF">BAY09_10085</name>
</gene>
<evidence type="ECO:0000313" key="4">
    <source>
        <dbReference type="Proteomes" id="UP000189738"/>
    </source>
</evidence>
<feature type="transmembrane region" description="Helical" evidence="1">
    <location>
        <begin position="16"/>
        <end position="34"/>
    </location>
</feature>
<proteinExistence type="predicted"/>
<feature type="transmembrane region" description="Helical" evidence="1">
    <location>
        <begin position="40"/>
        <end position="60"/>
    </location>
</feature>